<dbReference type="GO" id="GO:0005886">
    <property type="term" value="C:plasma membrane"/>
    <property type="evidence" value="ECO:0007669"/>
    <property type="project" value="TreeGrafter"/>
</dbReference>
<dbReference type="SUPFAM" id="SSF47473">
    <property type="entry name" value="EF-hand"/>
    <property type="match status" value="2"/>
</dbReference>
<protein>
    <recommendedName>
        <fullName evidence="8">Epidermal growth factor receptor substrate 15-like 1</fullName>
    </recommendedName>
</protein>
<dbReference type="Proteomes" id="UP000002358">
    <property type="component" value="Unassembled WGS sequence"/>
</dbReference>
<feature type="compositionally biased region" description="Basic and acidic residues" evidence="3">
    <location>
        <begin position="521"/>
        <end position="534"/>
    </location>
</feature>
<keyword evidence="1" id="KW-0106">Calcium</keyword>
<accession>A0A7M7Q5C0</accession>
<organism evidence="6 7">
    <name type="scientific">Nasonia vitripennis</name>
    <name type="common">Parasitic wasp</name>
    <dbReference type="NCBI Taxonomy" id="7425"/>
    <lineage>
        <taxon>Eukaryota</taxon>
        <taxon>Metazoa</taxon>
        <taxon>Ecdysozoa</taxon>
        <taxon>Arthropoda</taxon>
        <taxon>Hexapoda</taxon>
        <taxon>Insecta</taxon>
        <taxon>Pterygota</taxon>
        <taxon>Neoptera</taxon>
        <taxon>Endopterygota</taxon>
        <taxon>Hymenoptera</taxon>
        <taxon>Apocrita</taxon>
        <taxon>Proctotrupomorpha</taxon>
        <taxon>Chalcidoidea</taxon>
        <taxon>Pteromalidae</taxon>
        <taxon>Pteromalinae</taxon>
        <taxon>Nasonia</taxon>
    </lineage>
</organism>
<dbReference type="InParanoid" id="A0A7M7Q5C0"/>
<dbReference type="EnsemblMetazoa" id="XM_031926044">
    <property type="protein sequence ID" value="XP_031781904"/>
    <property type="gene ID" value="LOC103316526"/>
</dbReference>
<evidence type="ECO:0000256" key="3">
    <source>
        <dbReference type="SAM" id="MobiDB-lite"/>
    </source>
</evidence>
<dbReference type="PANTHER" id="PTHR11216:SF176">
    <property type="entry name" value="EPIDERMAL GROWTH FACTOR RECEPTOR PATHWAY SUBSTRATE CLONE 15, ISOFORM A"/>
    <property type="match status" value="1"/>
</dbReference>
<dbReference type="InterPro" id="IPR002048">
    <property type="entry name" value="EF_hand_dom"/>
</dbReference>
<feature type="compositionally biased region" description="Polar residues" evidence="3">
    <location>
        <begin position="492"/>
        <end position="505"/>
    </location>
</feature>
<dbReference type="Gene3D" id="1.10.287.1490">
    <property type="match status" value="1"/>
</dbReference>
<dbReference type="GO" id="GO:0006897">
    <property type="term" value="P:endocytosis"/>
    <property type="evidence" value="ECO:0007669"/>
    <property type="project" value="TreeGrafter"/>
</dbReference>
<evidence type="ECO:0000256" key="2">
    <source>
        <dbReference type="SAM" id="Coils"/>
    </source>
</evidence>
<evidence type="ECO:0000313" key="6">
    <source>
        <dbReference type="EnsemblMetazoa" id="XP_031781904"/>
    </source>
</evidence>
<evidence type="ECO:0000259" key="4">
    <source>
        <dbReference type="PROSITE" id="PS50031"/>
    </source>
</evidence>
<keyword evidence="2" id="KW-0175">Coiled coil</keyword>
<feature type="compositionally biased region" description="Polar residues" evidence="3">
    <location>
        <begin position="621"/>
        <end position="630"/>
    </location>
</feature>
<dbReference type="InterPro" id="IPR018247">
    <property type="entry name" value="EF_Hand_1_Ca_BS"/>
</dbReference>
<feature type="domain" description="EF-hand" evidence="5">
    <location>
        <begin position="94"/>
        <end position="129"/>
    </location>
</feature>
<name>A0A7M7Q5C0_NASVI</name>
<dbReference type="AlphaFoldDB" id="A0A7M7Q5C0"/>
<feature type="domain" description="EH" evidence="4">
    <location>
        <begin position="62"/>
        <end position="144"/>
    </location>
</feature>
<evidence type="ECO:0000256" key="1">
    <source>
        <dbReference type="ARBA" id="ARBA00022837"/>
    </source>
</evidence>
<dbReference type="PROSITE" id="PS50031">
    <property type="entry name" value="EH"/>
    <property type="match status" value="2"/>
</dbReference>
<dbReference type="OrthoDB" id="524326at2759"/>
<dbReference type="Gene3D" id="1.10.238.10">
    <property type="entry name" value="EF-hand"/>
    <property type="match status" value="2"/>
</dbReference>
<dbReference type="SMR" id="A0A7M7Q5C0"/>
<dbReference type="SMART" id="SM00027">
    <property type="entry name" value="EH"/>
    <property type="match status" value="2"/>
</dbReference>
<feature type="compositionally biased region" description="Pro residues" evidence="3">
    <location>
        <begin position="607"/>
        <end position="618"/>
    </location>
</feature>
<reference evidence="6" key="1">
    <citation type="submission" date="2021-01" db="UniProtKB">
        <authorList>
            <consortium name="EnsemblMetazoa"/>
        </authorList>
    </citation>
    <scope>IDENTIFICATION</scope>
</reference>
<dbReference type="RefSeq" id="XP_031781904.1">
    <property type="nucleotide sequence ID" value="XM_031926044.1"/>
</dbReference>
<dbReference type="PROSITE" id="PS50222">
    <property type="entry name" value="EF_HAND_2"/>
    <property type="match status" value="1"/>
</dbReference>
<sequence length="687" mass="76692">MFAALKLCALAQQGHNLNILNLHMDIDPPKMGDILNTIKSAPCTHSSFTPTVKGNWSISPLEKAKYEQLFRSLEPINGYIPGNKVKGVLMDSQLPLETLGKIWDLADIDKDGKLNQQEFTIAMHLVYKALEKYTVPSELPAELVNIKASQTDMISKIDVLLTSVSGAILPTDSDAAAKEIISLEWVVSNEDKVNSDKLFVQADEDLDGFVSGIEIKDIFFQSGLTQTVLAQIWSLCDISQNGKLNNEQFALAMWLIKKKLHGVDLPKKLTPEMIPPSFRQKSAQTILDNNNLCAFSNPELDMISKDIKELIQEKHGLEQDISQKEADIKIKNGEIKSLQSELDTLAATLKQLDNQKVEAQKRLNDLQTQVEKLRQQASDQESNLHVHESELNNKRQEIECLKEAEQNLETKQHSCNQNLNSLSQLLQSVQLQISQTKAKMTQLEEQQRQIVDVITQYDAALTIGDASVITDSLLAFKAQLNRTTYSLKSVNDTGNLKQMNNKDSYNNNDVVENDNNFTSLENRKNDNEIDRDPFENNLYEGRNQEMPSSFFDTSITKSYDPFNDKLHDSKLFESKQDPFGDDPFAALHAPTRSDSPSPALPPKKTKLPPPRPAPPRPMQGPQLSSTSTVPGSAFVASHSDPFAEKAVSFHTDTTDSFEFADFANFDSKGTTLVENSAVKLVSRLVTS</sequence>
<dbReference type="GO" id="GO:0005737">
    <property type="term" value="C:cytoplasm"/>
    <property type="evidence" value="ECO:0007669"/>
    <property type="project" value="TreeGrafter"/>
</dbReference>
<feature type="region of interest" description="Disordered" evidence="3">
    <location>
        <begin position="573"/>
        <end position="632"/>
    </location>
</feature>
<dbReference type="InterPro" id="IPR011992">
    <property type="entry name" value="EF-hand-dom_pair"/>
</dbReference>
<dbReference type="GO" id="GO:0005509">
    <property type="term" value="F:calcium ion binding"/>
    <property type="evidence" value="ECO:0007669"/>
    <property type="project" value="InterPro"/>
</dbReference>
<evidence type="ECO:0008006" key="8">
    <source>
        <dbReference type="Google" id="ProtNLM"/>
    </source>
</evidence>
<evidence type="ECO:0000313" key="7">
    <source>
        <dbReference type="Proteomes" id="UP000002358"/>
    </source>
</evidence>
<dbReference type="CDD" id="cd00052">
    <property type="entry name" value="EH"/>
    <property type="match status" value="2"/>
</dbReference>
<dbReference type="SMART" id="SM00054">
    <property type="entry name" value="EFh"/>
    <property type="match status" value="2"/>
</dbReference>
<dbReference type="SUPFAM" id="SSF57997">
    <property type="entry name" value="Tropomyosin"/>
    <property type="match status" value="1"/>
</dbReference>
<dbReference type="Pfam" id="PF12763">
    <property type="entry name" value="EH"/>
    <property type="match status" value="2"/>
</dbReference>
<keyword evidence="7" id="KW-1185">Reference proteome</keyword>
<dbReference type="GeneID" id="103316526"/>
<feature type="coiled-coil region" evidence="2">
    <location>
        <begin position="300"/>
        <end position="446"/>
    </location>
</feature>
<feature type="region of interest" description="Disordered" evidence="3">
    <location>
        <begin position="492"/>
        <end position="552"/>
    </location>
</feature>
<dbReference type="CTD" id="37961"/>
<dbReference type="GO" id="GO:0016197">
    <property type="term" value="P:endosomal transport"/>
    <property type="evidence" value="ECO:0007669"/>
    <property type="project" value="TreeGrafter"/>
</dbReference>
<feature type="domain" description="EH" evidence="4">
    <location>
        <begin position="191"/>
        <end position="280"/>
    </location>
</feature>
<proteinExistence type="predicted"/>
<dbReference type="KEGG" id="nvi:103316526"/>
<dbReference type="InterPro" id="IPR000261">
    <property type="entry name" value="EH_dom"/>
</dbReference>
<feature type="compositionally biased region" description="Low complexity" evidence="3">
    <location>
        <begin position="506"/>
        <end position="516"/>
    </location>
</feature>
<dbReference type="PANTHER" id="PTHR11216">
    <property type="entry name" value="EH DOMAIN"/>
    <property type="match status" value="1"/>
</dbReference>
<evidence type="ECO:0000259" key="5">
    <source>
        <dbReference type="PROSITE" id="PS50222"/>
    </source>
</evidence>
<dbReference type="PROSITE" id="PS00018">
    <property type="entry name" value="EF_HAND_1"/>
    <property type="match status" value="1"/>
</dbReference>